<dbReference type="GO" id="GO:0000981">
    <property type="term" value="F:DNA-binding transcription factor activity, RNA polymerase II-specific"/>
    <property type="evidence" value="ECO:0007669"/>
    <property type="project" value="TreeGrafter"/>
</dbReference>
<evidence type="ECO:0000256" key="3">
    <source>
        <dbReference type="SAM" id="MobiDB-lite"/>
    </source>
</evidence>
<protein>
    <recommendedName>
        <fullName evidence="6">PurA ssDNA and RNA-binding protein</fullName>
    </recommendedName>
</protein>
<dbReference type="Pfam" id="PF04845">
    <property type="entry name" value="PurA"/>
    <property type="match status" value="1"/>
</dbReference>
<keyword evidence="5" id="KW-1185">Reference proteome</keyword>
<evidence type="ECO:0000256" key="1">
    <source>
        <dbReference type="ARBA" id="ARBA00009251"/>
    </source>
</evidence>
<sequence>MSSSTAEPERRDTEETQDHWGHELEHRQISVDSKRLYLNLKENRGGRVLKITQAYHNGQKSRIFVAMDVMPILLQHLKEFRGVSESDADPDTENGQMLKSESFFDDTRQYYLDLKKNERGVFFRFTQISRARKPETRQHVVIPSAGIPSLVSNMEELFEKYGQLKIAESDDAPCVGILPTARTMRVNKKVYYIDPSSNARGSYVRISELHPSTGNRSSITVPLESISKLRDIFDEICQEMSQMPSKQET</sequence>
<dbReference type="STRING" id="34508.A0A4U5NE21"/>
<dbReference type="GO" id="GO:0032422">
    <property type="term" value="F:purine-rich negative regulatory element binding"/>
    <property type="evidence" value="ECO:0007669"/>
    <property type="project" value="InterPro"/>
</dbReference>
<dbReference type="Gene3D" id="3.30.2450.30">
    <property type="match status" value="1"/>
</dbReference>
<evidence type="ECO:0000313" key="5">
    <source>
        <dbReference type="Proteomes" id="UP000298663"/>
    </source>
</evidence>
<dbReference type="EMBL" id="AZBU02000004">
    <property type="protein sequence ID" value="TKR80994.1"/>
    <property type="molecule type" value="Genomic_DNA"/>
</dbReference>
<dbReference type="GO" id="GO:0005634">
    <property type="term" value="C:nucleus"/>
    <property type="evidence" value="ECO:0007669"/>
    <property type="project" value="TreeGrafter"/>
</dbReference>
<evidence type="ECO:0000313" key="4">
    <source>
        <dbReference type="EMBL" id="TKR80994.1"/>
    </source>
</evidence>
<dbReference type="Proteomes" id="UP000298663">
    <property type="component" value="Unassembled WGS sequence"/>
</dbReference>
<dbReference type="Gene3D" id="3.10.450.700">
    <property type="match status" value="1"/>
</dbReference>
<comment type="similarity">
    <text evidence="1">Belongs to the PUR DNA-binding protein family.</text>
</comment>
<dbReference type="PANTHER" id="PTHR12611">
    <property type="entry name" value="PUR-TRANSCRIPTIONAL ACTIVATOR"/>
    <property type="match status" value="1"/>
</dbReference>
<dbReference type="AlphaFoldDB" id="A0A4U5NE21"/>
<reference evidence="4 5" key="2">
    <citation type="journal article" date="2019" name="G3 (Bethesda)">
        <title>Hybrid Assembly of the Genome of the Entomopathogenic Nematode Steinernema carpocapsae Identifies the X-Chromosome.</title>
        <authorList>
            <person name="Serra L."/>
            <person name="Macchietto M."/>
            <person name="Macias-Munoz A."/>
            <person name="McGill C.J."/>
            <person name="Rodriguez I.M."/>
            <person name="Rodriguez B."/>
            <person name="Murad R."/>
            <person name="Mortazavi A."/>
        </authorList>
    </citation>
    <scope>NUCLEOTIDE SEQUENCE [LARGE SCALE GENOMIC DNA]</scope>
    <source>
        <strain evidence="4 5">ALL</strain>
    </source>
</reference>
<dbReference type="OrthoDB" id="523901at2759"/>
<feature type="compositionally biased region" description="Basic and acidic residues" evidence="3">
    <location>
        <begin position="7"/>
        <end position="23"/>
    </location>
</feature>
<feature type="region of interest" description="Disordered" evidence="3">
    <location>
        <begin position="1"/>
        <end position="23"/>
    </location>
</feature>
<evidence type="ECO:0000256" key="2">
    <source>
        <dbReference type="ARBA" id="ARBA00023125"/>
    </source>
</evidence>
<comment type="caution">
    <text evidence="4">The sequence shown here is derived from an EMBL/GenBank/DDBJ whole genome shotgun (WGS) entry which is preliminary data.</text>
</comment>
<organism evidence="4 5">
    <name type="scientific">Steinernema carpocapsae</name>
    <name type="common">Entomopathogenic nematode</name>
    <dbReference type="NCBI Taxonomy" id="34508"/>
    <lineage>
        <taxon>Eukaryota</taxon>
        <taxon>Metazoa</taxon>
        <taxon>Ecdysozoa</taxon>
        <taxon>Nematoda</taxon>
        <taxon>Chromadorea</taxon>
        <taxon>Rhabditida</taxon>
        <taxon>Tylenchina</taxon>
        <taxon>Panagrolaimomorpha</taxon>
        <taxon>Strongyloidoidea</taxon>
        <taxon>Steinernematidae</taxon>
        <taxon>Steinernema</taxon>
    </lineage>
</organism>
<name>A0A4U5NE21_STECR</name>
<gene>
    <name evidence="4" type="ORF">L596_014949</name>
</gene>
<proteinExistence type="inferred from homology"/>
<dbReference type="InterPro" id="IPR006628">
    <property type="entry name" value="PUR-bd_fam"/>
</dbReference>
<dbReference type="SMART" id="SM00712">
    <property type="entry name" value="PUR"/>
    <property type="match status" value="3"/>
</dbReference>
<evidence type="ECO:0008006" key="6">
    <source>
        <dbReference type="Google" id="ProtNLM"/>
    </source>
</evidence>
<dbReference type="PANTHER" id="PTHR12611:SF0">
    <property type="entry name" value="PURINE-RICH BINDING PROTEIN-ALPHA, ISOFORM B"/>
    <property type="match status" value="1"/>
</dbReference>
<accession>A0A4U5NE21</accession>
<keyword evidence="2" id="KW-0238">DNA-binding</keyword>
<reference evidence="4 5" key="1">
    <citation type="journal article" date="2015" name="Genome Biol.">
        <title>Comparative genomics of Steinernema reveals deeply conserved gene regulatory networks.</title>
        <authorList>
            <person name="Dillman A.R."/>
            <person name="Macchietto M."/>
            <person name="Porter C.F."/>
            <person name="Rogers A."/>
            <person name="Williams B."/>
            <person name="Antoshechkin I."/>
            <person name="Lee M.M."/>
            <person name="Goodwin Z."/>
            <person name="Lu X."/>
            <person name="Lewis E.E."/>
            <person name="Goodrich-Blair H."/>
            <person name="Stock S.P."/>
            <person name="Adams B.J."/>
            <person name="Sternberg P.W."/>
            <person name="Mortazavi A."/>
        </authorList>
    </citation>
    <scope>NUCLEOTIDE SEQUENCE [LARGE SCALE GENOMIC DNA]</scope>
    <source>
        <strain evidence="4 5">ALL</strain>
    </source>
</reference>
<dbReference type="GO" id="GO:0000977">
    <property type="term" value="F:RNA polymerase II transcription regulatory region sequence-specific DNA binding"/>
    <property type="evidence" value="ECO:0007669"/>
    <property type="project" value="InterPro"/>
</dbReference>